<reference evidence="3" key="1">
    <citation type="journal article" date="2015" name="Genome Announc.">
        <title>Complete Genome Sequence of Herbaspirillum hiltneri N3 (DSM 17495), Isolated from Surface-Sterilized Wheat Roots.</title>
        <authorList>
            <person name="Guizelini D."/>
            <person name="Saizaki P.M."/>
            <person name="Coimbra N.A."/>
            <person name="Weiss V.A."/>
            <person name="Faoro H."/>
            <person name="Sfeir M.Z."/>
            <person name="Baura V.A."/>
            <person name="Monteiro R.A."/>
            <person name="Chubatsu L.S."/>
            <person name="Souza E.M."/>
            <person name="Cruz L.M."/>
            <person name="Pedrosa F.O."/>
            <person name="Raittz R.T."/>
            <person name="Marchaukoski J.N."/>
            <person name="Steffens M.B."/>
        </authorList>
    </citation>
    <scope>NUCLEOTIDE SEQUENCE [LARGE SCALE GENOMIC DNA]</scope>
    <source>
        <strain evidence="3">N3</strain>
    </source>
</reference>
<sequence>MDNEAAFSFNFSAFMAKKAKIYNWEFHAFPVGHQDVELGADFVISDSTRYSIIEFKASHATCVAENRKWRRRQLCEKLDTTIPMRVPHDKCHFISWVDLETGIAKVNIYRHEACNQSVFGQSSRLLALEPLATTRMLGSQFAEGFFKGNSEFSLSREEFKAYVKWVMKETSGSQEETLRFLVSDPTSQECVQIPLFSIEQVHAWMQKYPSQNSSNTPSTPQTQNSGLAPNAGNVADDSLDNDSQDAPGRGGPKSGI</sequence>
<evidence type="ECO:0000256" key="1">
    <source>
        <dbReference type="SAM" id="MobiDB-lite"/>
    </source>
</evidence>
<protein>
    <recommendedName>
        <fullName evidence="4">NERD domain-containing protein</fullName>
    </recommendedName>
</protein>
<evidence type="ECO:0008006" key="4">
    <source>
        <dbReference type="Google" id="ProtNLM"/>
    </source>
</evidence>
<name>A0ABM5V518_9BURK</name>
<dbReference type="EMBL" id="CP011409">
    <property type="protein sequence ID" value="AKZ64656.1"/>
    <property type="molecule type" value="Genomic_DNA"/>
</dbReference>
<evidence type="ECO:0000313" key="3">
    <source>
        <dbReference type="Proteomes" id="UP000063429"/>
    </source>
</evidence>
<proteinExistence type="predicted"/>
<feature type="region of interest" description="Disordered" evidence="1">
    <location>
        <begin position="209"/>
        <end position="256"/>
    </location>
</feature>
<gene>
    <name evidence="2" type="ORF">F506_20145</name>
</gene>
<feature type="compositionally biased region" description="Low complexity" evidence="1">
    <location>
        <begin position="209"/>
        <end position="225"/>
    </location>
</feature>
<evidence type="ECO:0000313" key="2">
    <source>
        <dbReference type="EMBL" id="AKZ64656.1"/>
    </source>
</evidence>
<dbReference type="Proteomes" id="UP000063429">
    <property type="component" value="Chromosome"/>
</dbReference>
<keyword evidence="3" id="KW-1185">Reference proteome</keyword>
<dbReference type="RefSeq" id="WP_053200385.1">
    <property type="nucleotide sequence ID" value="NZ_CP011409.1"/>
</dbReference>
<accession>A0ABM5V518</accession>
<organism evidence="2 3">
    <name type="scientific">Herbaspirillum hiltneri N3</name>
    <dbReference type="NCBI Taxonomy" id="1262470"/>
    <lineage>
        <taxon>Bacteria</taxon>
        <taxon>Pseudomonadati</taxon>
        <taxon>Pseudomonadota</taxon>
        <taxon>Betaproteobacteria</taxon>
        <taxon>Burkholderiales</taxon>
        <taxon>Oxalobacteraceae</taxon>
        <taxon>Herbaspirillum</taxon>
    </lineage>
</organism>